<dbReference type="GO" id="GO:0045493">
    <property type="term" value="P:xylan catabolic process"/>
    <property type="evidence" value="ECO:0007669"/>
    <property type="project" value="UniProtKB-UniRule"/>
</dbReference>
<dbReference type="GO" id="GO:0046556">
    <property type="term" value="F:alpha-L-arabinofuranosidase activity"/>
    <property type="evidence" value="ECO:0007669"/>
    <property type="project" value="UniProtKB-UniRule"/>
</dbReference>
<reference evidence="10" key="1">
    <citation type="submission" date="2023-06" db="EMBL/GenBank/DDBJ databases">
        <title>Genome-scale phylogeny and comparative genomics of the fungal order Sordariales.</title>
        <authorList>
            <consortium name="Lawrence Berkeley National Laboratory"/>
            <person name="Hensen N."/>
            <person name="Bonometti L."/>
            <person name="Westerberg I."/>
            <person name="Brannstrom I.O."/>
            <person name="Guillou S."/>
            <person name="Cros-Aarteil S."/>
            <person name="Calhoun S."/>
            <person name="Haridas S."/>
            <person name="Kuo A."/>
            <person name="Mondo S."/>
            <person name="Pangilinan J."/>
            <person name="Riley R."/>
            <person name="Labutti K."/>
            <person name="Andreopoulos B."/>
            <person name="Lipzen A."/>
            <person name="Chen C."/>
            <person name="Yanf M."/>
            <person name="Daum C."/>
            <person name="Ng V."/>
            <person name="Clum A."/>
            <person name="Steindorff A."/>
            <person name="Ohm R."/>
            <person name="Martin F."/>
            <person name="Silar P."/>
            <person name="Natvig D."/>
            <person name="Lalanne C."/>
            <person name="Gautier V."/>
            <person name="Ament-Velasquez S.L."/>
            <person name="Kruys A."/>
            <person name="Hutchinson M.I."/>
            <person name="Powell A.J."/>
            <person name="Barry K."/>
            <person name="Miller A.N."/>
            <person name="Grigoriev I.V."/>
            <person name="Debuchy R."/>
            <person name="Gladieux P."/>
            <person name="Thoren M.H."/>
            <person name="Johannesson H."/>
        </authorList>
    </citation>
    <scope>NUCLEOTIDE SEQUENCE</scope>
    <source>
        <strain evidence="10">PSN4</strain>
    </source>
</reference>
<comment type="similarity">
    <text evidence="3 8">Belongs to the glycosyl hydrolase 62 family.</text>
</comment>
<evidence type="ECO:0000256" key="1">
    <source>
        <dbReference type="ARBA" id="ARBA00001462"/>
    </source>
</evidence>
<gene>
    <name evidence="10" type="ORF">QBC47DRAFT_426781</name>
</gene>
<dbReference type="Proteomes" id="UP001239445">
    <property type="component" value="Unassembled WGS sequence"/>
</dbReference>
<evidence type="ECO:0000256" key="8">
    <source>
        <dbReference type="RuleBase" id="RU368117"/>
    </source>
</evidence>
<dbReference type="GO" id="GO:0046373">
    <property type="term" value="P:L-arabinose metabolic process"/>
    <property type="evidence" value="ECO:0007669"/>
    <property type="project" value="UniProtKB-UniRule"/>
</dbReference>
<comment type="caution">
    <text evidence="10">The sequence shown here is derived from an EMBL/GenBank/DDBJ whole genome shotgun (WGS) entry which is preliminary data.</text>
</comment>
<evidence type="ECO:0000313" key="11">
    <source>
        <dbReference type="Proteomes" id="UP001239445"/>
    </source>
</evidence>
<evidence type="ECO:0000256" key="4">
    <source>
        <dbReference type="ARBA" id="ARBA00022525"/>
    </source>
</evidence>
<keyword evidence="4 8" id="KW-0964">Secreted</keyword>
<dbReference type="InterPro" id="IPR005193">
    <property type="entry name" value="GH62_arabinosidase"/>
</dbReference>
<dbReference type="EC" id="3.2.1.55" evidence="8"/>
<evidence type="ECO:0000256" key="3">
    <source>
        <dbReference type="ARBA" id="ARBA00007396"/>
    </source>
</evidence>
<dbReference type="GO" id="GO:0005576">
    <property type="term" value="C:extracellular region"/>
    <property type="evidence" value="ECO:0007669"/>
    <property type="project" value="UniProtKB-SubCell"/>
</dbReference>
<dbReference type="PANTHER" id="PTHR40631:SF2">
    <property type="entry name" value="ALPHA-L-ARABINOFURANOSIDASE"/>
    <property type="match status" value="1"/>
</dbReference>
<proteinExistence type="inferred from homology"/>
<dbReference type="AlphaFoldDB" id="A0AAJ0B0H3"/>
<keyword evidence="5 8" id="KW-0732">Signal</keyword>
<sequence length="331" mass="35412">MKASFSTVLLAAIVVEAGCPLPKNGYKWKDSGSLATPAHGWTGIKDFSVVPLDGNNTGKHLVLGSYTNSAGSYSSFQFDPVSDWSQLKTASQNQMNTATVAPNTFYFTPKKIWVTAQEWGPAQFSYCTSSDPTNPKGWSGLKTLYNSGTPGSSSSSPIDPALISDGTNMWLFFGGDNGHVYRTSMPVGQFPGQFPAATSILQDSTYNLFEAVQIYKVAGVQQYLLIVECIGSQGRIFRSFTATSLGGTFTAQSGLSDKPFAGAVNSGSSWSKDVSSGDIIRMVNDETMQIDGCNLQLFYQGLPAGGSSKSYNLQPWQPGLLTLTNPEPDQG</sequence>
<evidence type="ECO:0000256" key="5">
    <source>
        <dbReference type="ARBA" id="ARBA00022729"/>
    </source>
</evidence>
<keyword evidence="7 8" id="KW-0326">Glycosidase</keyword>
<dbReference type="Gene3D" id="2.115.10.20">
    <property type="entry name" value="Glycosyl hydrolase domain, family 43"/>
    <property type="match status" value="1"/>
</dbReference>
<keyword evidence="6 8" id="KW-0378">Hydrolase</keyword>
<evidence type="ECO:0000256" key="6">
    <source>
        <dbReference type="ARBA" id="ARBA00022801"/>
    </source>
</evidence>
<dbReference type="SUPFAM" id="SSF75005">
    <property type="entry name" value="Arabinanase/levansucrase/invertase"/>
    <property type="match status" value="1"/>
</dbReference>
<feature type="chain" id="PRO_5042594813" description="Alpha-L-arabinofuranosidase" evidence="9">
    <location>
        <begin position="18"/>
        <end position="331"/>
    </location>
</feature>
<name>A0AAJ0B0H3_9PEZI</name>
<protein>
    <recommendedName>
        <fullName evidence="8">Alpha-L-arabinofuranosidase</fullName>
        <ecNumber evidence="8">3.2.1.55</ecNumber>
    </recommendedName>
</protein>
<comment type="catalytic activity">
    <reaction evidence="1 8">
        <text>Hydrolysis of terminal non-reducing alpha-L-arabinofuranoside residues in alpha-L-arabinosides.</text>
        <dbReference type="EC" id="3.2.1.55"/>
    </reaction>
</comment>
<dbReference type="Pfam" id="PF03664">
    <property type="entry name" value="Glyco_hydro_62"/>
    <property type="match status" value="1"/>
</dbReference>
<evidence type="ECO:0000256" key="9">
    <source>
        <dbReference type="SAM" id="SignalP"/>
    </source>
</evidence>
<keyword evidence="11" id="KW-1185">Reference proteome</keyword>
<accession>A0AAJ0B0H3</accession>
<comment type="function">
    <text evidence="8">Alpha-L-arabinofuranosidase involved in the hydrolysis of xylan, a major structural heterogeneous polysaccharide found in plant biomass representing the second most abundant polysaccharide in the biosphere, after cellulose.</text>
</comment>
<dbReference type="PANTHER" id="PTHR40631">
    <property type="entry name" value="ALPHA-L-ARABINOFURANOSIDASE AXHA-2-RELATED"/>
    <property type="match status" value="1"/>
</dbReference>
<dbReference type="EMBL" id="MU839859">
    <property type="protein sequence ID" value="KAK1749416.1"/>
    <property type="molecule type" value="Genomic_DNA"/>
</dbReference>
<evidence type="ECO:0000256" key="2">
    <source>
        <dbReference type="ARBA" id="ARBA00004613"/>
    </source>
</evidence>
<feature type="signal peptide" evidence="9">
    <location>
        <begin position="1"/>
        <end position="17"/>
    </location>
</feature>
<evidence type="ECO:0000256" key="7">
    <source>
        <dbReference type="ARBA" id="ARBA00023295"/>
    </source>
</evidence>
<organism evidence="10 11">
    <name type="scientific">Echria macrotheca</name>
    <dbReference type="NCBI Taxonomy" id="438768"/>
    <lineage>
        <taxon>Eukaryota</taxon>
        <taxon>Fungi</taxon>
        <taxon>Dikarya</taxon>
        <taxon>Ascomycota</taxon>
        <taxon>Pezizomycotina</taxon>
        <taxon>Sordariomycetes</taxon>
        <taxon>Sordariomycetidae</taxon>
        <taxon>Sordariales</taxon>
        <taxon>Schizotheciaceae</taxon>
        <taxon>Echria</taxon>
    </lineage>
</organism>
<dbReference type="InterPro" id="IPR023296">
    <property type="entry name" value="Glyco_hydro_beta-prop_sf"/>
</dbReference>
<comment type="subcellular location">
    <subcellularLocation>
        <location evidence="2 8">Secreted</location>
    </subcellularLocation>
</comment>
<evidence type="ECO:0000313" key="10">
    <source>
        <dbReference type="EMBL" id="KAK1749416.1"/>
    </source>
</evidence>